<sequence length="188" mass="21826">MGEKQKESLEEEMKSLFLPTSSGKDLEISTIGMKLEEQRCVSVDLQRKNKEYLAHIEELEEELEAERNTRTKIERQRLDLSNEVDDLHDKLEELGGSAAPQVEINRKLDTELAHLRQELEEVLLQSEATASSIQKKHALSLVEATEQYESMQSVRMKLDKEIQNLKGEIEEHAVTNENLQKAYYFLYY</sequence>
<feature type="domain" description="Myosin tail" evidence="3">
    <location>
        <begin position="22"/>
        <end position="180"/>
    </location>
</feature>
<dbReference type="GO" id="GO:0000146">
    <property type="term" value="F:microfilament motor activity"/>
    <property type="evidence" value="ECO:0007669"/>
    <property type="project" value="TreeGrafter"/>
</dbReference>
<dbReference type="EMBL" id="CM004483">
    <property type="protein sequence ID" value="OCT60814.1"/>
    <property type="molecule type" value="Genomic_DNA"/>
</dbReference>
<evidence type="ECO:0000313" key="5">
    <source>
        <dbReference type="Proteomes" id="UP000694892"/>
    </source>
</evidence>
<keyword evidence="1 2" id="KW-0175">Coiled coil</keyword>
<dbReference type="GO" id="GO:0005737">
    <property type="term" value="C:cytoplasm"/>
    <property type="evidence" value="ECO:0007669"/>
    <property type="project" value="TreeGrafter"/>
</dbReference>
<accession>A0A974H0Z1</accession>
<dbReference type="GO" id="GO:0016460">
    <property type="term" value="C:myosin II complex"/>
    <property type="evidence" value="ECO:0007669"/>
    <property type="project" value="TreeGrafter"/>
</dbReference>
<gene>
    <name evidence="4" type="ORF">XELAEV_18046836mg</name>
</gene>
<dbReference type="Proteomes" id="UP000694892">
    <property type="component" value="Chromosome 9_10S"/>
</dbReference>
<feature type="coiled-coil region" evidence="2">
    <location>
        <begin position="42"/>
        <end position="182"/>
    </location>
</feature>
<dbReference type="InterPro" id="IPR002928">
    <property type="entry name" value="Myosin_tail"/>
</dbReference>
<dbReference type="Gene3D" id="1.20.5.340">
    <property type="match status" value="1"/>
</dbReference>
<organism evidence="4 5">
    <name type="scientific">Xenopus laevis</name>
    <name type="common">African clawed frog</name>
    <dbReference type="NCBI Taxonomy" id="8355"/>
    <lineage>
        <taxon>Eukaryota</taxon>
        <taxon>Metazoa</taxon>
        <taxon>Chordata</taxon>
        <taxon>Craniata</taxon>
        <taxon>Vertebrata</taxon>
        <taxon>Euteleostomi</taxon>
        <taxon>Amphibia</taxon>
        <taxon>Batrachia</taxon>
        <taxon>Anura</taxon>
        <taxon>Pipoidea</taxon>
        <taxon>Pipidae</taxon>
        <taxon>Xenopodinae</taxon>
        <taxon>Xenopus</taxon>
        <taxon>Xenopus</taxon>
    </lineage>
</organism>
<evidence type="ECO:0000256" key="1">
    <source>
        <dbReference type="ARBA" id="ARBA00023054"/>
    </source>
</evidence>
<evidence type="ECO:0000256" key="2">
    <source>
        <dbReference type="SAM" id="Coils"/>
    </source>
</evidence>
<dbReference type="GO" id="GO:0032982">
    <property type="term" value="C:myosin filament"/>
    <property type="evidence" value="ECO:0007669"/>
    <property type="project" value="TreeGrafter"/>
</dbReference>
<dbReference type="OMA" id="EHAVTNE"/>
<name>A0A974H0Z1_XENLA</name>
<dbReference type="GO" id="GO:0051015">
    <property type="term" value="F:actin filament binding"/>
    <property type="evidence" value="ECO:0007669"/>
    <property type="project" value="TreeGrafter"/>
</dbReference>
<dbReference type="AlphaFoldDB" id="A0A974H0Z1"/>
<dbReference type="PANTHER" id="PTHR45615:SF50">
    <property type="entry name" value="MYOSIN-16"/>
    <property type="match status" value="1"/>
</dbReference>
<proteinExistence type="predicted"/>
<reference evidence="5" key="1">
    <citation type="journal article" date="2016" name="Nature">
        <title>Genome evolution in the allotetraploid frog Xenopus laevis.</title>
        <authorList>
            <person name="Session A.M."/>
            <person name="Uno Y."/>
            <person name="Kwon T."/>
            <person name="Chapman J.A."/>
            <person name="Toyoda A."/>
            <person name="Takahashi S."/>
            <person name="Fukui A."/>
            <person name="Hikosaka A."/>
            <person name="Suzuki A."/>
            <person name="Kondo M."/>
            <person name="van Heeringen S.J."/>
            <person name="Quigley I."/>
            <person name="Heinz S."/>
            <person name="Ogino H."/>
            <person name="Ochi H."/>
            <person name="Hellsten U."/>
            <person name="Lyons J.B."/>
            <person name="Simakov O."/>
            <person name="Putnam N."/>
            <person name="Stites J."/>
            <person name="Kuroki Y."/>
            <person name="Tanaka T."/>
            <person name="Michiue T."/>
            <person name="Watanabe M."/>
            <person name="Bogdanovic O."/>
            <person name="Lister R."/>
            <person name="Georgiou G."/>
            <person name="Paranjpe S.S."/>
            <person name="van Kruijsbergen I."/>
            <person name="Shu S."/>
            <person name="Carlson J."/>
            <person name="Kinoshita T."/>
            <person name="Ohta Y."/>
            <person name="Mawaribuchi S."/>
            <person name="Jenkins J."/>
            <person name="Grimwood J."/>
            <person name="Schmutz J."/>
            <person name="Mitros T."/>
            <person name="Mozaffari S.V."/>
            <person name="Suzuki Y."/>
            <person name="Haramoto Y."/>
            <person name="Yamamoto T.S."/>
            <person name="Takagi C."/>
            <person name="Heald R."/>
            <person name="Miller K."/>
            <person name="Haudenschild C."/>
            <person name="Kitzman J."/>
            <person name="Nakayama T."/>
            <person name="Izutsu Y."/>
            <person name="Robert J."/>
            <person name="Fortriede J."/>
            <person name="Burns K."/>
            <person name="Lotay V."/>
            <person name="Karimi K."/>
            <person name="Yasuoka Y."/>
            <person name="Dichmann D.S."/>
            <person name="Flajnik M.F."/>
            <person name="Houston D.W."/>
            <person name="Shendure J."/>
            <person name="DuPasquier L."/>
            <person name="Vize P.D."/>
            <person name="Zorn A.M."/>
            <person name="Ito M."/>
            <person name="Marcotte E.M."/>
            <person name="Wallingford J.B."/>
            <person name="Ito Y."/>
            <person name="Asashima M."/>
            <person name="Ueno N."/>
            <person name="Matsuda Y."/>
            <person name="Veenstra G.J."/>
            <person name="Fujiyama A."/>
            <person name="Harland R.M."/>
            <person name="Taira M."/>
            <person name="Rokhsar D.S."/>
        </authorList>
    </citation>
    <scope>NUCLEOTIDE SEQUENCE [LARGE SCALE GENOMIC DNA]</scope>
    <source>
        <strain evidence="5">J</strain>
    </source>
</reference>
<protein>
    <recommendedName>
        <fullName evidence="3">Myosin tail domain-containing protein</fullName>
    </recommendedName>
</protein>
<dbReference type="Pfam" id="PF01576">
    <property type="entry name" value="Myosin_tail_1"/>
    <property type="match status" value="1"/>
</dbReference>
<evidence type="ECO:0000313" key="4">
    <source>
        <dbReference type="EMBL" id="OCT60814.1"/>
    </source>
</evidence>
<dbReference type="PANTHER" id="PTHR45615">
    <property type="entry name" value="MYOSIN HEAVY CHAIN, NON-MUSCLE"/>
    <property type="match status" value="1"/>
</dbReference>
<evidence type="ECO:0000259" key="3">
    <source>
        <dbReference type="Pfam" id="PF01576"/>
    </source>
</evidence>